<gene>
    <name evidence="2" type="ORF">B1A74_03825</name>
</gene>
<proteinExistence type="predicted"/>
<dbReference type="EMBL" id="MUZR01000009">
    <property type="protein sequence ID" value="OOC10823.1"/>
    <property type="molecule type" value="Genomic_DNA"/>
</dbReference>
<dbReference type="AlphaFoldDB" id="A0A1V3A166"/>
<organism evidence="2 3">
    <name type="scientific">Thioalkalivibrio halophilus</name>
    <dbReference type="NCBI Taxonomy" id="252474"/>
    <lineage>
        <taxon>Bacteria</taxon>
        <taxon>Pseudomonadati</taxon>
        <taxon>Pseudomonadota</taxon>
        <taxon>Gammaproteobacteria</taxon>
        <taxon>Chromatiales</taxon>
        <taxon>Ectothiorhodospiraceae</taxon>
        <taxon>Thioalkalivibrio</taxon>
    </lineage>
</organism>
<feature type="domain" description="Polymerase nucleotidyl transferase" evidence="1">
    <location>
        <begin position="8"/>
        <end position="88"/>
    </location>
</feature>
<evidence type="ECO:0000313" key="2">
    <source>
        <dbReference type="EMBL" id="OOC10823.1"/>
    </source>
</evidence>
<reference evidence="2 3" key="1">
    <citation type="submission" date="2017-02" db="EMBL/GenBank/DDBJ databases">
        <title>Genomic diversity within the haloalkaliphilic genus Thioalkalivibrio.</title>
        <authorList>
            <person name="Ahn A.-C."/>
            <person name="Meier-Kolthoff J."/>
            <person name="Overmars L."/>
            <person name="Richter M."/>
            <person name="Woyke T."/>
            <person name="Sorokin D.Y."/>
            <person name="Muyzer G."/>
        </authorList>
    </citation>
    <scope>NUCLEOTIDE SEQUENCE [LARGE SCALE GENOMIC DNA]</scope>
    <source>
        <strain evidence="2 3">HL17</strain>
    </source>
</reference>
<keyword evidence="3" id="KW-1185">Reference proteome</keyword>
<dbReference type="Proteomes" id="UP000189177">
    <property type="component" value="Unassembled WGS sequence"/>
</dbReference>
<dbReference type="SUPFAM" id="SSF81301">
    <property type="entry name" value="Nucleotidyltransferase"/>
    <property type="match status" value="1"/>
</dbReference>
<comment type="caution">
    <text evidence="2">The sequence shown here is derived from an EMBL/GenBank/DDBJ whole genome shotgun (WGS) entry which is preliminary data.</text>
</comment>
<dbReference type="InterPro" id="IPR043519">
    <property type="entry name" value="NT_sf"/>
</dbReference>
<sequence length="99" mass="10966">MRLRPEHIKAIREVVRRECGASARVRLFGSRLDDAGRGGDVDVLVELDDPVERPAMLSARLSAMISRRLQGRAVDVVLSAPNITRSPVHDIAEREGQLL</sequence>
<dbReference type="Pfam" id="PF01909">
    <property type="entry name" value="NTP_transf_2"/>
    <property type="match status" value="1"/>
</dbReference>
<dbReference type="Gene3D" id="3.30.460.10">
    <property type="entry name" value="Beta Polymerase, domain 2"/>
    <property type="match status" value="1"/>
</dbReference>
<dbReference type="GO" id="GO:0016779">
    <property type="term" value="F:nucleotidyltransferase activity"/>
    <property type="evidence" value="ECO:0007669"/>
    <property type="project" value="InterPro"/>
</dbReference>
<name>A0A1V3A166_9GAMM</name>
<dbReference type="STRING" id="252474.B1A74_03825"/>
<protein>
    <submittedName>
        <fullName evidence="2">DNA polymerase III subunit beta</fullName>
    </submittedName>
</protein>
<accession>A0A1V3A166</accession>
<dbReference type="InterPro" id="IPR002934">
    <property type="entry name" value="Polymerase_NTP_transf_dom"/>
</dbReference>
<evidence type="ECO:0000259" key="1">
    <source>
        <dbReference type="Pfam" id="PF01909"/>
    </source>
</evidence>
<evidence type="ECO:0000313" key="3">
    <source>
        <dbReference type="Proteomes" id="UP000189177"/>
    </source>
</evidence>
<dbReference type="OrthoDB" id="14556at2"/>